<dbReference type="GO" id="GO:0030976">
    <property type="term" value="F:thiamine pyrophosphate binding"/>
    <property type="evidence" value="ECO:0007669"/>
    <property type="project" value="TreeGrafter"/>
</dbReference>
<dbReference type="InterPro" id="IPR009014">
    <property type="entry name" value="Transketo_C/PFOR_II"/>
</dbReference>
<keyword evidence="1" id="KW-0808">Transferase</keyword>
<evidence type="ECO:0000313" key="2">
    <source>
        <dbReference type="EMBL" id="KKK69276.1"/>
    </source>
</evidence>
<dbReference type="PANTHER" id="PTHR43195">
    <property type="entry name" value="TRANSKETOLASE"/>
    <property type="match status" value="1"/>
</dbReference>
<dbReference type="GO" id="GO:0004802">
    <property type="term" value="F:transketolase activity"/>
    <property type="evidence" value="ECO:0007669"/>
    <property type="project" value="TreeGrafter"/>
</dbReference>
<dbReference type="EMBL" id="LAZR01058728">
    <property type="protein sequence ID" value="KKK69276.1"/>
    <property type="molecule type" value="Genomic_DNA"/>
</dbReference>
<dbReference type="SUPFAM" id="SSF52922">
    <property type="entry name" value="TK C-terminal domain-like"/>
    <property type="match status" value="1"/>
</dbReference>
<comment type="caution">
    <text evidence="2">The sequence shown here is derived from an EMBL/GenBank/DDBJ whole genome shotgun (WGS) entry which is preliminary data.</text>
</comment>
<organism evidence="2">
    <name type="scientific">marine sediment metagenome</name>
    <dbReference type="NCBI Taxonomy" id="412755"/>
    <lineage>
        <taxon>unclassified sequences</taxon>
        <taxon>metagenomes</taxon>
        <taxon>ecological metagenomes</taxon>
    </lineage>
</organism>
<gene>
    <name evidence="2" type="ORF">LCGC14_2935670</name>
</gene>
<evidence type="ECO:0000256" key="1">
    <source>
        <dbReference type="ARBA" id="ARBA00022679"/>
    </source>
</evidence>
<name>A0A0F9AAL8_9ZZZZ</name>
<sequence length="88" mass="9381">IPLQTDEILQIGDDCRGQILVVEDNYVGGISDEVCAAAAASDLGVTVSTLCVREVPKSAKTPDEMLQLVGLAVRDIVNACQKMFDQSE</sequence>
<dbReference type="InterPro" id="IPR051424">
    <property type="entry name" value="Transketolase-like"/>
</dbReference>
<reference evidence="2" key="1">
    <citation type="journal article" date="2015" name="Nature">
        <title>Complex archaea that bridge the gap between prokaryotes and eukaryotes.</title>
        <authorList>
            <person name="Spang A."/>
            <person name="Saw J.H."/>
            <person name="Jorgensen S.L."/>
            <person name="Zaremba-Niedzwiedzka K."/>
            <person name="Martijn J."/>
            <person name="Lind A.E."/>
            <person name="van Eijk R."/>
            <person name="Schleper C."/>
            <person name="Guy L."/>
            <person name="Ettema T.J."/>
        </authorList>
    </citation>
    <scope>NUCLEOTIDE SEQUENCE</scope>
</reference>
<dbReference type="PANTHER" id="PTHR43195:SF1">
    <property type="entry name" value="FI06132P-RELATED"/>
    <property type="match status" value="1"/>
</dbReference>
<feature type="non-terminal residue" evidence="2">
    <location>
        <position position="1"/>
    </location>
</feature>
<proteinExistence type="predicted"/>
<evidence type="ECO:0008006" key="3">
    <source>
        <dbReference type="Google" id="ProtNLM"/>
    </source>
</evidence>
<protein>
    <recommendedName>
        <fullName evidence="3">Transketolase C-terminal domain-containing protein</fullName>
    </recommendedName>
</protein>
<accession>A0A0F9AAL8</accession>
<dbReference type="Gene3D" id="3.40.50.920">
    <property type="match status" value="1"/>
</dbReference>
<dbReference type="AlphaFoldDB" id="A0A0F9AAL8"/>